<gene>
    <name evidence="12" type="ORF">T1815_05541</name>
</gene>
<dbReference type="GO" id="GO:0005737">
    <property type="term" value="C:cytoplasm"/>
    <property type="evidence" value="ECO:0007669"/>
    <property type="project" value="UniProtKB-SubCell"/>
</dbReference>
<dbReference type="EMBL" id="CVRQ01000008">
    <property type="protein sequence ID" value="CRL33296.1"/>
    <property type="molecule type" value="Genomic_DNA"/>
</dbReference>
<evidence type="ECO:0000256" key="8">
    <source>
        <dbReference type="ARBA" id="ARBA00023004"/>
    </source>
</evidence>
<keyword evidence="7 10" id="KW-0560">Oxidoreductase</keyword>
<comment type="similarity">
    <text evidence="2 10">Belongs to the organic radical-activating enzymes family.</text>
</comment>
<dbReference type="EC" id="1.97.1.4" evidence="10"/>
<dbReference type="Gene3D" id="3.20.20.70">
    <property type="entry name" value="Aldolase class I"/>
    <property type="match status" value="1"/>
</dbReference>
<evidence type="ECO:0000256" key="7">
    <source>
        <dbReference type="ARBA" id="ARBA00023002"/>
    </source>
</evidence>
<reference evidence="13" key="1">
    <citation type="submission" date="2015-05" db="EMBL/GenBank/DDBJ databases">
        <authorList>
            <consortium name="Pathogen Informatics"/>
        </authorList>
    </citation>
    <scope>NUCLEOTIDE SEQUENCE [LARGE SCALE GENOMIC DNA]</scope>
    <source>
        <strain evidence="13">T1-815</strain>
    </source>
</reference>
<dbReference type="InterPro" id="IPR058240">
    <property type="entry name" value="rSAM_sf"/>
</dbReference>
<accession>A0A0M6WD77</accession>
<dbReference type="InterPro" id="IPR012838">
    <property type="entry name" value="PFL1_activating"/>
</dbReference>
<evidence type="ECO:0000259" key="11">
    <source>
        <dbReference type="PROSITE" id="PS51918"/>
    </source>
</evidence>
<dbReference type="GO" id="GO:0043365">
    <property type="term" value="F:[formate-C-acetyltransferase]-activating enzyme activity"/>
    <property type="evidence" value="ECO:0007669"/>
    <property type="project" value="UniProtKB-UniRule"/>
</dbReference>
<evidence type="ECO:0000256" key="1">
    <source>
        <dbReference type="ARBA" id="ARBA00003141"/>
    </source>
</evidence>
<organism evidence="12 13">
    <name type="scientific">Agathobacter rectalis</name>
    <dbReference type="NCBI Taxonomy" id="39491"/>
    <lineage>
        <taxon>Bacteria</taxon>
        <taxon>Bacillati</taxon>
        <taxon>Bacillota</taxon>
        <taxon>Clostridia</taxon>
        <taxon>Lachnospirales</taxon>
        <taxon>Lachnospiraceae</taxon>
        <taxon>Agathobacter</taxon>
    </lineage>
</organism>
<dbReference type="NCBIfam" id="TIGR02493">
    <property type="entry name" value="PFLA"/>
    <property type="match status" value="1"/>
</dbReference>
<keyword evidence="6 10" id="KW-0479">Metal-binding</keyword>
<evidence type="ECO:0000256" key="4">
    <source>
        <dbReference type="ARBA" id="ARBA00022485"/>
    </source>
</evidence>
<dbReference type="InterPro" id="IPR001989">
    <property type="entry name" value="Radical_activat_CS"/>
</dbReference>
<dbReference type="PANTHER" id="PTHR30352">
    <property type="entry name" value="PYRUVATE FORMATE-LYASE-ACTIVATING ENZYME"/>
    <property type="match status" value="1"/>
</dbReference>
<evidence type="ECO:0000256" key="6">
    <source>
        <dbReference type="ARBA" id="ARBA00022723"/>
    </source>
</evidence>
<evidence type="ECO:0000256" key="5">
    <source>
        <dbReference type="ARBA" id="ARBA00022691"/>
    </source>
</evidence>
<dbReference type="SUPFAM" id="SSF102114">
    <property type="entry name" value="Radical SAM enzymes"/>
    <property type="match status" value="1"/>
</dbReference>
<sequence>MGETLGRVHSVESFGSADGPGVRYIVFLKGCNMRCKYCHNPDTWAKCGKNDGAKLMTPQEVLKTAMRYKAYWKQTGGITVSGGEALLQIDFVTELFKLAKEKGVNTCLDTSGNPFTVEEPFFGKFNELMKYTDLFMLDIKHIDDEEHKKLTGQTNKNILDMAQYLSKNGKKMWIRHVLVPGITTDERYLKQLREFIDTLKTVDRVEVLPYHTLGVFKWKELGIPYQLEGVEPPTEEQIECAKRILNCQN</sequence>
<keyword evidence="5 10" id="KW-0949">S-adenosyl-L-methionine</keyword>
<comment type="catalytic activity">
    <reaction evidence="10">
        <text>glycyl-[formate C-acetyltransferase] + reduced [flavodoxin] + S-adenosyl-L-methionine = glycin-2-yl radical-[formate C-acetyltransferase] + semiquinone [flavodoxin] + 5'-deoxyadenosine + L-methionine + H(+)</text>
        <dbReference type="Rhea" id="RHEA:19225"/>
        <dbReference type="Rhea" id="RHEA-COMP:10622"/>
        <dbReference type="Rhea" id="RHEA-COMP:12190"/>
        <dbReference type="Rhea" id="RHEA-COMP:12191"/>
        <dbReference type="Rhea" id="RHEA-COMP:14480"/>
        <dbReference type="ChEBI" id="CHEBI:15378"/>
        <dbReference type="ChEBI" id="CHEBI:17319"/>
        <dbReference type="ChEBI" id="CHEBI:29947"/>
        <dbReference type="ChEBI" id="CHEBI:32722"/>
        <dbReference type="ChEBI" id="CHEBI:57618"/>
        <dbReference type="ChEBI" id="CHEBI:57844"/>
        <dbReference type="ChEBI" id="CHEBI:59789"/>
        <dbReference type="ChEBI" id="CHEBI:140311"/>
        <dbReference type="EC" id="1.97.1.4"/>
    </reaction>
</comment>
<dbReference type="PROSITE" id="PS01087">
    <property type="entry name" value="RADICAL_ACTIVATING"/>
    <property type="match status" value="1"/>
</dbReference>
<dbReference type="InterPro" id="IPR012839">
    <property type="entry name" value="Organic_radical_activase"/>
</dbReference>
<dbReference type="InterPro" id="IPR013785">
    <property type="entry name" value="Aldolase_TIM"/>
</dbReference>
<dbReference type="SFLD" id="SFLDG01066">
    <property type="entry name" value="organic_radical-activating_enz"/>
    <property type="match status" value="1"/>
</dbReference>
<dbReference type="PIRSF" id="PIRSF000371">
    <property type="entry name" value="PFL_act_enz"/>
    <property type="match status" value="1"/>
</dbReference>
<dbReference type="CDD" id="cd01335">
    <property type="entry name" value="Radical_SAM"/>
    <property type="match status" value="1"/>
</dbReference>
<keyword evidence="10" id="KW-0963">Cytoplasm</keyword>
<dbReference type="Proteomes" id="UP000049472">
    <property type="component" value="Unassembled WGS sequence"/>
</dbReference>
<proteinExistence type="inferred from homology"/>
<protein>
    <recommendedName>
        <fullName evidence="3 10">Pyruvate formate-lyase-activating enzyme</fullName>
        <ecNumber evidence="10">1.97.1.4</ecNumber>
    </recommendedName>
</protein>
<keyword evidence="9 10" id="KW-0411">Iron-sulfur</keyword>
<dbReference type="GO" id="GO:0051539">
    <property type="term" value="F:4 iron, 4 sulfur cluster binding"/>
    <property type="evidence" value="ECO:0007669"/>
    <property type="project" value="UniProtKB-UniRule"/>
</dbReference>
<dbReference type="GO" id="GO:0016829">
    <property type="term" value="F:lyase activity"/>
    <property type="evidence" value="ECO:0007669"/>
    <property type="project" value="UniProtKB-KW"/>
</dbReference>
<keyword evidence="4 10" id="KW-0004">4Fe-4S</keyword>
<evidence type="ECO:0000256" key="9">
    <source>
        <dbReference type="ARBA" id="ARBA00023014"/>
    </source>
</evidence>
<evidence type="ECO:0000256" key="3">
    <source>
        <dbReference type="ARBA" id="ARBA00021356"/>
    </source>
</evidence>
<evidence type="ECO:0000256" key="10">
    <source>
        <dbReference type="RuleBase" id="RU362053"/>
    </source>
</evidence>
<dbReference type="InterPro" id="IPR034457">
    <property type="entry name" value="Organic_radical-activating"/>
</dbReference>
<dbReference type="Pfam" id="PF04055">
    <property type="entry name" value="Radical_SAM"/>
    <property type="match status" value="1"/>
</dbReference>
<dbReference type="SFLD" id="SFLDS00029">
    <property type="entry name" value="Radical_SAM"/>
    <property type="match status" value="1"/>
</dbReference>
<keyword evidence="12" id="KW-0670">Pyruvate</keyword>
<name>A0A0M6WD77_9FIRM</name>
<dbReference type="RefSeq" id="WP_055061044.1">
    <property type="nucleotide sequence ID" value="NZ_CVRQ01000008.1"/>
</dbReference>
<dbReference type="GO" id="GO:0046872">
    <property type="term" value="F:metal ion binding"/>
    <property type="evidence" value="ECO:0007669"/>
    <property type="project" value="UniProtKB-UniRule"/>
</dbReference>
<comment type="subcellular location">
    <subcellularLocation>
        <location evidence="10">Cytoplasm</location>
    </subcellularLocation>
</comment>
<dbReference type="PROSITE" id="PS51918">
    <property type="entry name" value="RADICAL_SAM"/>
    <property type="match status" value="1"/>
</dbReference>
<feature type="domain" description="Radical SAM core" evidence="11">
    <location>
        <begin position="17"/>
        <end position="248"/>
    </location>
</feature>
<comment type="function">
    <text evidence="1 10">Activation of pyruvate formate-lyase under anaerobic conditions by generation of an organic free radical, using S-adenosylmethionine and reduced flavodoxin as cosubstrates to produce 5'-deoxy-adenosine.</text>
</comment>
<keyword evidence="8 10" id="KW-0408">Iron</keyword>
<dbReference type="PANTHER" id="PTHR30352:SF5">
    <property type="entry name" value="PYRUVATE FORMATE-LYASE 1-ACTIVATING ENZYME"/>
    <property type="match status" value="1"/>
</dbReference>
<comment type="cofactor">
    <cofactor evidence="10">
        <name>[4Fe-4S] cluster</name>
        <dbReference type="ChEBI" id="CHEBI:49883"/>
    </cofactor>
    <text evidence="10">Binds 1 [4Fe-4S] cluster. The cluster is coordinated with 3 cysteines and an exchangeable S-adenosyl-L-methionine.</text>
</comment>
<evidence type="ECO:0000313" key="13">
    <source>
        <dbReference type="Proteomes" id="UP000049472"/>
    </source>
</evidence>
<evidence type="ECO:0000313" key="12">
    <source>
        <dbReference type="EMBL" id="CRL33296.1"/>
    </source>
</evidence>
<keyword evidence="13" id="KW-1185">Reference proteome</keyword>
<evidence type="ECO:0000256" key="2">
    <source>
        <dbReference type="ARBA" id="ARBA00009777"/>
    </source>
</evidence>
<dbReference type="InterPro" id="IPR007197">
    <property type="entry name" value="rSAM"/>
</dbReference>
<keyword evidence="12" id="KW-0456">Lyase</keyword>
<dbReference type="AlphaFoldDB" id="A0A0M6WD77"/>